<accession>A0ACD4NRI8</accession>
<name>A0ACD4NRI8_9HYPH</name>
<organism evidence="1 2">
    <name type="scientific">Antarcticirhabdus aurantiaca</name>
    <dbReference type="NCBI Taxonomy" id="2606717"/>
    <lineage>
        <taxon>Bacteria</taxon>
        <taxon>Pseudomonadati</taxon>
        <taxon>Pseudomonadota</taxon>
        <taxon>Alphaproteobacteria</taxon>
        <taxon>Hyphomicrobiales</taxon>
        <taxon>Aurantimonadaceae</taxon>
        <taxon>Antarcticirhabdus</taxon>
    </lineage>
</organism>
<keyword evidence="2" id="KW-1185">Reference proteome</keyword>
<evidence type="ECO:0000313" key="1">
    <source>
        <dbReference type="EMBL" id="WAJ29416.1"/>
    </source>
</evidence>
<protein>
    <submittedName>
        <fullName evidence="1">Uncharacterized protein</fullName>
    </submittedName>
</protein>
<gene>
    <name evidence="1" type="ORF">OXU80_04035</name>
</gene>
<reference evidence="1" key="1">
    <citation type="submission" date="2022-11" db="EMBL/GenBank/DDBJ databases">
        <title>beta-Carotene-producing bacterium, Jeongeuplla avenae sp. nov., alleviates the salt stress of Arabidopsis seedlings.</title>
        <authorList>
            <person name="Jiang L."/>
            <person name="Lee J."/>
        </authorList>
    </citation>
    <scope>NUCLEOTIDE SEQUENCE</scope>
    <source>
        <strain evidence="1">DY_R2A_6</strain>
    </source>
</reference>
<dbReference type="EMBL" id="CP113520">
    <property type="protein sequence ID" value="WAJ29416.1"/>
    <property type="molecule type" value="Genomic_DNA"/>
</dbReference>
<evidence type="ECO:0000313" key="2">
    <source>
        <dbReference type="Proteomes" id="UP001163223"/>
    </source>
</evidence>
<proteinExistence type="predicted"/>
<dbReference type="Proteomes" id="UP001163223">
    <property type="component" value="Chromosome"/>
</dbReference>
<sequence length="145" mass="16511">MRAEYLLIQGQYEAYDQRALSLKALATPLLGAGLAFGFKEHSLFILTATAVLAAALWYLEALWKSFQYCFTDRIKLIEGWFRGEGSDELPPFQVFSAFGEVYHRHYKHQANLLPISRLPFVFLPYAPIVALGILGDLVILFRRLV</sequence>